<keyword evidence="9" id="KW-0297">G-protein coupled receptor</keyword>
<protein>
    <submittedName>
        <fullName evidence="14">Olfactory receptor 52J3-like</fullName>
    </submittedName>
</protein>
<feature type="domain" description="G-protein coupled receptors family 1 profile" evidence="12">
    <location>
        <begin position="43"/>
        <end position="294"/>
    </location>
</feature>
<dbReference type="Proteomes" id="UP000695026">
    <property type="component" value="Unplaced"/>
</dbReference>
<dbReference type="PANTHER" id="PTHR26450:SF77">
    <property type="entry name" value="OLFACTORY RECEPTOR"/>
    <property type="match status" value="1"/>
</dbReference>
<dbReference type="GO" id="GO:0004930">
    <property type="term" value="F:G protein-coupled receptor activity"/>
    <property type="evidence" value="ECO:0007669"/>
    <property type="project" value="UniProtKB-KW"/>
</dbReference>
<feature type="transmembrane region" description="Helical" evidence="11">
    <location>
        <begin position="240"/>
        <end position="261"/>
    </location>
</feature>
<dbReference type="GO" id="GO:0005886">
    <property type="term" value="C:plasma membrane"/>
    <property type="evidence" value="ECO:0007669"/>
    <property type="project" value="TreeGrafter"/>
</dbReference>
<dbReference type="PANTHER" id="PTHR26450">
    <property type="entry name" value="OLFACTORY RECEPTOR 56B1-RELATED"/>
    <property type="match status" value="1"/>
</dbReference>
<dbReference type="KEGG" id="pbi:103058988"/>
<keyword evidence="6 11" id="KW-1133">Transmembrane helix</keyword>
<feature type="transmembrane region" description="Helical" evidence="11">
    <location>
        <begin position="62"/>
        <end position="89"/>
    </location>
</feature>
<dbReference type="InterPro" id="IPR000725">
    <property type="entry name" value="Olfact_rcpt"/>
</dbReference>
<dbReference type="PROSITE" id="PS50262">
    <property type="entry name" value="G_PROTEIN_RECEP_F1_2"/>
    <property type="match status" value="1"/>
</dbReference>
<feature type="transmembrane region" description="Helical" evidence="11">
    <location>
        <begin position="199"/>
        <end position="220"/>
    </location>
</feature>
<dbReference type="PRINTS" id="PR00245">
    <property type="entry name" value="OLFACTORYR"/>
</dbReference>
<name>A0A9F2RF20_PYTBI</name>
<keyword evidence="7 11" id="KW-0472">Membrane</keyword>
<sequence length="459" mass="51080">MWLPNSTHFYTPMFVLLGVPGLEEVHGWLSIPFCAGFLVALLGNVTILFVVKTEASLHQPMFYFLCLLSFIDLGLSMTTLPKMLAIFWFGLGETTFDSCLAQMFFIHTFTGMESAVLLAMAFDRYVAICDPLRYSTILTQDQIIWISLGIILKPAILMLPILVMTKRLPFCRAHINMAHTYCEHMGIAKLACADIRINAIYGLFVASFLVLDLILIAISYMKILQAVFRLSSKEAQLKSLGTCGSHVAVIFVFYTPAFFSFLTHRFGHNIPHFAHILVANLYVILPPMLNPVIYGVRTGEIRVRVLRMLHLKGFTLAGSREMTSGSCERVAAFSPLLKPVSCTPPLQAEDDRGGLSASDDPSFKETCKTVIMAGWELPALQRLRASEEPMPSYVPSAFPEKPRRDPPFPPARRFGLPRGPPARSAGKEELERAAKEAFPTYGAVLFREQPAAGTNCFVE</sequence>
<dbReference type="CDD" id="cd15952">
    <property type="entry name" value="7tmA_OR52E-like"/>
    <property type="match status" value="1"/>
</dbReference>
<keyword evidence="3" id="KW-0716">Sensory transduction</keyword>
<dbReference type="PRINTS" id="PR00237">
    <property type="entry name" value="GPCRRHODOPSN"/>
</dbReference>
<feature type="transmembrane region" description="Helical" evidence="11">
    <location>
        <begin position="273"/>
        <end position="296"/>
    </location>
</feature>
<comment type="function">
    <text evidence="1">Odorant receptor.</text>
</comment>
<dbReference type="FunFam" id="1.20.1070.10:FF:000006">
    <property type="entry name" value="Olfactory receptor"/>
    <property type="match status" value="1"/>
</dbReference>
<dbReference type="OMA" id="AVMFVFY"/>
<dbReference type="AlphaFoldDB" id="A0A9F2RF20"/>
<dbReference type="SUPFAM" id="SSF81321">
    <property type="entry name" value="Family A G protein-coupled receptor-like"/>
    <property type="match status" value="1"/>
</dbReference>
<keyword evidence="9" id="KW-0675">Receptor</keyword>
<dbReference type="GO" id="GO:0004984">
    <property type="term" value="F:olfactory receptor activity"/>
    <property type="evidence" value="ECO:0007669"/>
    <property type="project" value="InterPro"/>
</dbReference>
<evidence type="ECO:0000256" key="7">
    <source>
        <dbReference type="ARBA" id="ARBA00023136"/>
    </source>
</evidence>
<evidence type="ECO:0000256" key="9">
    <source>
        <dbReference type="RuleBase" id="RU000688"/>
    </source>
</evidence>
<evidence type="ECO:0000313" key="14">
    <source>
        <dbReference type="RefSeq" id="XP_007444752.1"/>
    </source>
</evidence>
<dbReference type="PROSITE" id="PS00237">
    <property type="entry name" value="G_PROTEIN_RECEP_F1_1"/>
    <property type="match status" value="1"/>
</dbReference>
<comment type="subcellular location">
    <subcellularLocation>
        <location evidence="2">Membrane</location>
        <topology evidence="2">Multi-pass membrane protein</topology>
    </subcellularLocation>
</comment>
<dbReference type="InterPro" id="IPR050402">
    <property type="entry name" value="OR51/52/56-like"/>
</dbReference>
<dbReference type="InterPro" id="IPR017452">
    <property type="entry name" value="GPCR_Rhodpsn_7TM"/>
</dbReference>
<keyword evidence="8 9" id="KW-0807">Transducer</keyword>
<keyword evidence="13" id="KW-1185">Reference proteome</keyword>
<evidence type="ECO:0000256" key="5">
    <source>
        <dbReference type="ARBA" id="ARBA00022725"/>
    </source>
</evidence>
<feature type="non-terminal residue" evidence="14">
    <location>
        <position position="459"/>
    </location>
</feature>
<feature type="transmembrane region" description="Helical" evidence="11">
    <location>
        <begin position="143"/>
        <end position="163"/>
    </location>
</feature>
<dbReference type="InterPro" id="IPR000276">
    <property type="entry name" value="GPCR_Rhodpsn"/>
</dbReference>
<dbReference type="Pfam" id="PF13853">
    <property type="entry name" value="7tm_4"/>
    <property type="match status" value="1"/>
</dbReference>
<feature type="region of interest" description="Disordered" evidence="10">
    <location>
        <begin position="390"/>
        <end position="430"/>
    </location>
</feature>
<dbReference type="RefSeq" id="XP_007444752.1">
    <property type="nucleotide sequence ID" value="XM_007444690.1"/>
</dbReference>
<evidence type="ECO:0000256" key="1">
    <source>
        <dbReference type="ARBA" id="ARBA00002936"/>
    </source>
</evidence>
<gene>
    <name evidence="14" type="primary">LOC103058988</name>
</gene>
<evidence type="ECO:0000259" key="12">
    <source>
        <dbReference type="PROSITE" id="PS50262"/>
    </source>
</evidence>
<accession>A0A9F2RF20</accession>
<evidence type="ECO:0000256" key="10">
    <source>
        <dbReference type="SAM" id="MobiDB-lite"/>
    </source>
</evidence>
<evidence type="ECO:0000256" key="8">
    <source>
        <dbReference type="ARBA" id="ARBA00023224"/>
    </source>
</evidence>
<keyword evidence="4 9" id="KW-0812">Transmembrane</keyword>
<feature type="transmembrane region" description="Helical" evidence="11">
    <location>
        <begin position="101"/>
        <end position="122"/>
    </location>
</feature>
<comment type="similarity">
    <text evidence="9">Belongs to the G-protein coupled receptor 1 family.</text>
</comment>
<proteinExistence type="inferred from homology"/>
<evidence type="ECO:0000313" key="13">
    <source>
        <dbReference type="Proteomes" id="UP000695026"/>
    </source>
</evidence>
<evidence type="ECO:0000256" key="2">
    <source>
        <dbReference type="ARBA" id="ARBA00004141"/>
    </source>
</evidence>
<dbReference type="Gene3D" id="1.20.1070.10">
    <property type="entry name" value="Rhodopsin 7-helix transmembrane proteins"/>
    <property type="match status" value="1"/>
</dbReference>
<evidence type="ECO:0000256" key="3">
    <source>
        <dbReference type="ARBA" id="ARBA00022606"/>
    </source>
</evidence>
<evidence type="ECO:0000256" key="11">
    <source>
        <dbReference type="SAM" id="Phobius"/>
    </source>
</evidence>
<feature type="transmembrane region" description="Helical" evidence="11">
    <location>
        <begin position="27"/>
        <end position="50"/>
    </location>
</feature>
<dbReference type="GeneID" id="103058988"/>
<organism evidence="13 14">
    <name type="scientific">Python bivittatus</name>
    <name type="common">Burmese python</name>
    <name type="synonym">Python molurus bivittatus</name>
    <dbReference type="NCBI Taxonomy" id="176946"/>
    <lineage>
        <taxon>Eukaryota</taxon>
        <taxon>Metazoa</taxon>
        <taxon>Chordata</taxon>
        <taxon>Craniata</taxon>
        <taxon>Vertebrata</taxon>
        <taxon>Euteleostomi</taxon>
        <taxon>Lepidosauria</taxon>
        <taxon>Squamata</taxon>
        <taxon>Bifurcata</taxon>
        <taxon>Unidentata</taxon>
        <taxon>Episquamata</taxon>
        <taxon>Toxicofera</taxon>
        <taxon>Serpentes</taxon>
        <taxon>Henophidia</taxon>
        <taxon>Pythonidae</taxon>
        <taxon>Python</taxon>
    </lineage>
</organism>
<keyword evidence="5" id="KW-0552">Olfaction</keyword>
<reference evidence="14" key="1">
    <citation type="submission" date="2025-08" db="UniProtKB">
        <authorList>
            <consortium name="RefSeq"/>
        </authorList>
    </citation>
    <scope>IDENTIFICATION</scope>
    <source>
        <tissue evidence="14">Liver</tissue>
    </source>
</reference>
<dbReference type="OrthoDB" id="9444602at2759"/>
<evidence type="ECO:0000256" key="6">
    <source>
        <dbReference type="ARBA" id="ARBA00022989"/>
    </source>
</evidence>
<evidence type="ECO:0000256" key="4">
    <source>
        <dbReference type="ARBA" id="ARBA00022692"/>
    </source>
</evidence>